<dbReference type="Gene3D" id="1.20.58.2200">
    <property type="match status" value="1"/>
</dbReference>
<proteinExistence type="predicted"/>
<feature type="compositionally biased region" description="Low complexity" evidence="1">
    <location>
        <begin position="317"/>
        <end position="327"/>
    </location>
</feature>
<feature type="compositionally biased region" description="Polar residues" evidence="1">
    <location>
        <begin position="306"/>
        <end position="316"/>
    </location>
</feature>
<protein>
    <recommendedName>
        <fullName evidence="3">FimV N-terminal domain-containing protein</fullName>
    </recommendedName>
</protein>
<feature type="compositionally biased region" description="Acidic residues" evidence="1">
    <location>
        <begin position="682"/>
        <end position="693"/>
    </location>
</feature>
<organism evidence="4 5">
    <name type="scientific">Marinomonas spartinae</name>
    <dbReference type="NCBI Taxonomy" id="1792290"/>
    <lineage>
        <taxon>Bacteria</taxon>
        <taxon>Pseudomonadati</taxon>
        <taxon>Pseudomonadota</taxon>
        <taxon>Gammaproteobacteria</taxon>
        <taxon>Oceanospirillales</taxon>
        <taxon>Oceanospirillaceae</taxon>
        <taxon>Marinomonas</taxon>
    </lineage>
</organism>
<feature type="compositionally biased region" description="Acidic residues" evidence="1">
    <location>
        <begin position="513"/>
        <end position="563"/>
    </location>
</feature>
<dbReference type="STRING" id="1792290.MSP8886_01573"/>
<keyword evidence="2" id="KW-0472">Membrane</keyword>
<dbReference type="InterPro" id="IPR038440">
    <property type="entry name" value="FimV_C_sf"/>
</dbReference>
<keyword evidence="2" id="KW-0812">Transmembrane</keyword>
<keyword evidence="2" id="KW-1133">Transmembrane helix</keyword>
<dbReference type="Proteomes" id="UP000092544">
    <property type="component" value="Unassembled WGS sequence"/>
</dbReference>
<dbReference type="InterPro" id="IPR057840">
    <property type="entry name" value="FimV_N"/>
</dbReference>
<dbReference type="AlphaFoldDB" id="A0A1A8TCP1"/>
<feature type="region of interest" description="Disordered" evidence="1">
    <location>
        <begin position="513"/>
        <end position="714"/>
    </location>
</feature>
<evidence type="ECO:0000256" key="2">
    <source>
        <dbReference type="SAM" id="Phobius"/>
    </source>
</evidence>
<feature type="compositionally biased region" description="Acidic residues" evidence="1">
    <location>
        <begin position="633"/>
        <end position="644"/>
    </location>
</feature>
<feature type="region of interest" description="Disordered" evidence="1">
    <location>
        <begin position="306"/>
        <end position="333"/>
    </location>
</feature>
<evidence type="ECO:0000259" key="3">
    <source>
        <dbReference type="Pfam" id="PF25800"/>
    </source>
</evidence>
<reference evidence="4 5" key="1">
    <citation type="submission" date="2016-06" db="EMBL/GenBank/DDBJ databases">
        <authorList>
            <person name="Kjaerup R.B."/>
            <person name="Dalgaard T.S."/>
            <person name="Juul-Madsen H.R."/>
        </authorList>
    </citation>
    <scope>NUCLEOTIDE SEQUENCE [LARGE SCALE GENOMIC DNA]</scope>
    <source>
        <strain evidence="4 5">CECT 8886</strain>
    </source>
</reference>
<evidence type="ECO:0000313" key="5">
    <source>
        <dbReference type="Proteomes" id="UP000092544"/>
    </source>
</evidence>
<feature type="compositionally biased region" description="Acidic residues" evidence="1">
    <location>
        <begin position="651"/>
        <end position="662"/>
    </location>
</feature>
<sequence>MLRKTLVSLAIAGAVYSVSGYALELGELTLKSSIDEPFRGQIELSDVGSLTPQDILVRLGSSGEFRQAGFSPSPELDDLSFDVARGSNGKGLIIDVVSKKVLKSKDLHFVLAARWPSGQVVREYDVPLTQSALVDKSQKEVIQSPTVTSRASKQKVATNSATNNGRSVFQKESQAANKLPVKGNAFTQAGNTLWRIAEKNRPSSKFTIYQTMIAIQALNKDAFYSNNINLLKQNVVLRIPTEQQIALFNRSMSKEEFERQVRIWQTIKSASSKHSPIAREQLNTQAKGKGASKQPISDSDRLTLASGQSALSQKNASSNEGSGNESSQLESKLSATEEMLDKEKREKQDLSNQLGDLNKQLQTLQKLISLKDQQMAELQKQLASAKQSMQEQKNTVDQLLETIQQRTDKEKAEANSWQHKIFGNPIIVSVGAVVLLMLGFLIGLLMRRMGKKKPDKTKNDGDEFDLAAATPLAATAGAAAATGAAVAAVATEEAKPEEEIEEEDPFAFDFGESEEGEDEFSEFDNLEEPAQPEDETAEESFELPDDLAFADESVVDEEEDDDPFASLDSQMDDLNELDELDGATEEFDSLDDELEAIPEDETAEEDTPEEDIPTVEPVDEEVVDEEARAEQPSDSEADFSEEESFVSNLLEDSDGADEEGPDESAIFDQEPNESLASSIEDTLAEAQEDEADIEVPSFGEAEAADGEAVDDEEEEFDFFDASGDEAATKLDLARAYMDMGDDEGARVILEDVVSSGNEQQIAEAKSMIERMFPSD</sequence>
<dbReference type="Gene3D" id="1.20.1170.10">
    <property type="match status" value="1"/>
</dbReference>
<feature type="domain" description="FimV N-terminal" evidence="3">
    <location>
        <begin position="23"/>
        <end position="129"/>
    </location>
</feature>
<dbReference type="RefSeq" id="WP_067014625.1">
    <property type="nucleotide sequence ID" value="NZ_FLOB01000003.1"/>
</dbReference>
<feature type="compositionally biased region" description="Acidic residues" evidence="1">
    <location>
        <begin position="570"/>
        <end position="624"/>
    </location>
</feature>
<evidence type="ECO:0000313" key="4">
    <source>
        <dbReference type="EMBL" id="SBS29678.1"/>
    </source>
</evidence>
<accession>A0A1A8TCP1</accession>
<gene>
    <name evidence="4" type="ORF">MSP8886_01573</name>
</gene>
<dbReference type="NCBIfam" id="TIGR03505">
    <property type="entry name" value="FimV_core"/>
    <property type="match status" value="1"/>
</dbReference>
<name>A0A1A8TCP1_9GAMM</name>
<dbReference type="NCBIfam" id="TIGR03504">
    <property type="entry name" value="FimV_Cterm"/>
    <property type="match status" value="1"/>
</dbReference>
<evidence type="ECO:0000256" key="1">
    <source>
        <dbReference type="SAM" id="MobiDB-lite"/>
    </source>
</evidence>
<dbReference type="InterPro" id="IPR020012">
    <property type="entry name" value="LysM_FimV"/>
</dbReference>
<dbReference type="InterPro" id="IPR020011">
    <property type="entry name" value="FimV_C"/>
</dbReference>
<dbReference type="EMBL" id="FLOB01000003">
    <property type="protein sequence ID" value="SBS29678.1"/>
    <property type="molecule type" value="Genomic_DNA"/>
</dbReference>
<feature type="compositionally biased region" description="Acidic residues" evidence="1">
    <location>
        <begin position="702"/>
        <end position="714"/>
    </location>
</feature>
<dbReference type="OrthoDB" id="5298707at2"/>
<feature type="transmembrane region" description="Helical" evidence="2">
    <location>
        <begin position="426"/>
        <end position="446"/>
    </location>
</feature>
<dbReference type="Pfam" id="PF25800">
    <property type="entry name" value="FimV_N"/>
    <property type="match status" value="1"/>
</dbReference>
<keyword evidence="5" id="KW-1185">Reference proteome</keyword>